<name>A0A2H0UWR7_9BACT</name>
<dbReference type="EMBL" id="PFAV01000045">
    <property type="protein sequence ID" value="PIR91253.1"/>
    <property type="molecule type" value="Genomic_DNA"/>
</dbReference>
<dbReference type="InterPro" id="IPR044925">
    <property type="entry name" value="His-Me_finger_sf"/>
</dbReference>
<evidence type="ECO:0008006" key="3">
    <source>
        <dbReference type="Google" id="ProtNLM"/>
    </source>
</evidence>
<evidence type="ECO:0000313" key="2">
    <source>
        <dbReference type="Proteomes" id="UP000228906"/>
    </source>
</evidence>
<dbReference type="Pfam" id="PF02945">
    <property type="entry name" value="Endonuclease_7"/>
    <property type="match status" value="1"/>
</dbReference>
<accession>A0A2H0UWR7</accession>
<dbReference type="SUPFAM" id="SSF54060">
    <property type="entry name" value="His-Me finger endonucleases"/>
    <property type="match status" value="1"/>
</dbReference>
<dbReference type="AlphaFoldDB" id="A0A2H0UWR7"/>
<sequence length="154" mass="18304">MKYCIECSRNKAIRGDFCDSCFNETKICRRCQQRKSIFEFEKNQKSIADKVSRRGECRGCRKWKRPIPKKTREEFEKTNPQPPIGKPFHCPICDRTIIRQYKNDVVLDHFHDTGKVRGWICRMCNNSMGMMEDNVSILKRAIKWLQGTLRTFSF</sequence>
<proteinExistence type="predicted"/>
<dbReference type="Proteomes" id="UP000228906">
    <property type="component" value="Unassembled WGS sequence"/>
</dbReference>
<protein>
    <recommendedName>
        <fullName evidence="3">Recombination endonuclease VII</fullName>
    </recommendedName>
</protein>
<gene>
    <name evidence="1" type="ORF">COU03_02575</name>
</gene>
<evidence type="ECO:0000313" key="1">
    <source>
        <dbReference type="EMBL" id="PIR91253.1"/>
    </source>
</evidence>
<organism evidence="1 2">
    <name type="scientific">bacterium (Candidatus Gribaldobacteria) CG10_big_fil_rev_8_21_14_0_10_41_12</name>
    <dbReference type="NCBI Taxonomy" id="2014277"/>
    <lineage>
        <taxon>Bacteria</taxon>
        <taxon>Candidatus Gribaldobacteria</taxon>
    </lineage>
</organism>
<dbReference type="Gene3D" id="3.40.1800.10">
    <property type="entry name" value="His-Me finger endonucleases"/>
    <property type="match status" value="1"/>
</dbReference>
<dbReference type="InterPro" id="IPR004211">
    <property type="entry name" value="Endonuclease_7"/>
</dbReference>
<dbReference type="InterPro" id="IPR038563">
    <property type="entry name" value="Endonuclease_7_sf"/>
</dbReference>
<reference evidence="2" key="1">
    <citation type="submission" date="2017-09" db="EMBL/GenBank/DDBJ databases">
        <title>Depth-based differentiation of microbial function through sediment-hosted aquifers and enrichment of novel symbionts in the deep terrestrial subsurface.</title>
        <authorList>
            <person name="Probst A.J."/>
            <person name="Ladd B."/>
            <person name="Jarett J.K."/>
            <person name="Geller-Mcgrath D.E."/>
            <person name="Sieber C.M.K."/>
            <person name="Emerson J.B."/>
            <person name="Anantharaman K."/>
            <person name="Thomas B.C."/>
            <person name="Malmstrom R."/>
            <person name="Stieglmeier M."/>
            <person name="Klingl A."/>
            <person name="Woyke T."/>
            <person name="Ryan C.M."/>
            <person name="Banfield J.F."/>
        </authorList>
    </citation>
    <scope>NUCLEOTIDE SEQUENCE [LARGE SCALE GENOMIC DNA]</scope>
</reference>
<comment type="caution">
    <text evidence="1">The sequence shown here is derived from an EMBL/GenBank/DDBJ whole genome shotgun (WGS) entry which is preliminary data.</text>
</comment>